<feature type="compositionally biased region" description="Polar residues" evidence="1">
    <location>
        <begin position="401"/>
        <end position="417"/>
    </location>
</feature>
<proteinExistence type="predicted"/>
<sequence>MSYSSRKYQMLQRLGVEQLRPLREPTSSADGIEEERLCHLFDTNIPIRQTPSGTRTSLSQLRLERSHRLGHSREEMSALRHRSQLADHGLNTDASPTREKTSNLSRALSLLPEVRERAVWEERLGRFWIREFWRVISVGKTSSWALGGTGSSWERSMDDTTWRSDLRMRTAAYIVELERSVIAGKMHRAHHDISVIATQPSSMSSRFQLRIHQALLRSSALRPTHIRSTPQQLTPHLRGLATSSTTMASAQSSTGGVISETARAEGGPSKGSTAAEMQRQATRTQNFEQAVQEVGAKMQNDPASVSSEDAAYLKSREARVIGQGQPPADSISAEAQRLASANEGATKSSAQPSDPTEQSANDRVSNFEAVADDVARKMASNPASVTKDEADLLHSREQRAFGNTSKGGIASQAQSIAAENEKKGAI</sequence>
<feature type="compositionally biased region" description="Basic and acidic residues" evidence="1">
    <location>
        <begin position="386"/>
        <end position="399"/>
    </location>
</feature>
<feature type="compositionally biased region" description="Low complexity" evidence="1">
    <location>
        <begin position="243"/>
        <end position="254"/>
    </location>
</feature>
<feature type="region of interest" description="Disordered" evidence="1">
    <location>
        <begin position="243"/>
        <end position="285"/>
    </location>
</feature>
<organism evidence="2 3">
    <name type="scientific">Zymoseptoria tritici (strain CBS 115943 / IPO323)</name>
    <name type="common">Speckled leaf blotch fungus</name>
    <name type="synonym">Septoria tritici</name>
    <dbReference type="NCBI Taxonomy" id="336722"/>
    <lineage>
        <taxon>Eukaryota</taxon>
        <taxon>Fungi</taxon>
        <taxon>Dikarya</taxon>
        <taxon>Ascomycota</taxon>
        <taxon>Pezizomycotina</taxon>
        <taxon>Dothideomycetes</taxon>
        <taxon>Dothideomycetidae</taxon>
        <taxon>Mycosphaerellales</taxon>
        <taxon>Mycosphaerellaceae</taxon>
        <taxon>Zymoseptoria</taxon>
    </lineage>
</organism>
<reference evidence="2 3" key="1">
    <citation type="journal article" date="2011" name="PLoS Genet.">
        <title>Finished genome of the fungal wheat pathogen Mycosphaerella graminicola reveals dispensome structure, chromosome plasticity, and stealth pathogenesis.</title>
        <authorList>
            <person name="Goodwin S.B."/>
            <person name="Ben M'barek S."/>
            <person name="Dhillon B."/>
            <person name="Wittenberg A.H.J."/>
            <person name="Crane C.F."/>
            <person name="Hane J.K."/>
            <person name="Foster A.J."/>
            <person name="Van der Lee T.A.J."/>
            <person name="Grimwood J."/>
            <person name="Aerts A."/>
            <person name="Antoniw J."/>
            <person name="Bailey A."/>
            <person name="Bluhm B."/>
            <person name="Bowler J."/>
            <person name="Bristow J."/>
            <person name="van der Burgt A."/>
            <person name="Canto-Canche B."/>
            <person name="Churchill A.C.L."/>
            <person name="Conde-Ferraez L."/>
            <person name="Cools H.J."/>
            <person name="Coutinho P.M."/>
            <person name="Csukai M."/>
            <person name="Dehal P."/>
            <person name="De Wit P."/>
            <person name="Donzelli B."/>
            <person name="van de Geest H.C."/>
            <person name="van Ham R.C.H.J."/>
            <person name="Hammond-Kosack K.E."/>
            <person name="Henrissat B."/>
            <person name="Kilian A."/>
            <person name="Kobayashi A.K."/>
            <person name="Koopmann E."/>
            <person name="Kourmpetis Y."/>
            <person name="Kuzniar A."/>
            <person name="Lindquist E."/>
            <person name="Lombard V."/>
            <person name="Maliepaard C."/>
            <person name="Martins N."/>
            <person name="Mehrabi R."/>
            <person name="Nap J.P.H."/>
            <person name="Ponomarenko A."/>
            <person name="Rudd J.J."/>
            <person name="Salamov A."/>
            <person name="Schmutz J."/>
            <person name="Schouten H.J."/>
            <person name="Shapiro H."/>
            <person name="Stergiopoulos I."/>
            <person name="Torriani S.F.F."/>
            <person name="Tu H."/>
            <person name="de Vries R.P."/>
            <person name="Waalwijk C."/>
            <person name="Ware S.B."/>
            <person name="Wiebenga A."/>
            <person name="Zwiers L.-H."/>
            <person name="Oliver R.P."/>
            <person name="Grigoriev I.V."/>
            <person name="Kema G.H.J."/>
        </authorList>
    </citation>
    <scope>NUCLEOTIDE SEQUENCE [LARGE SCALE GENOMIC DNA]</scope>
    <source>
        <strain evidence="3">CBS 115943 / IPO323</strain>
    </source>
</reference>
<dbReference type="OrthoDB" id="2799468at2759"/>
<dbReference type="KEGG" id="ztr:MYCGRDRAFT_89429"/>
<dbReference type="GeneID" id="13394795"/>
<dbReference type="Proteomes" id="UP000008062">
    <property type="component" value="Chromosome 1"/>
</dbReference>
<gene>
    <name evidence="2" type="ORF">MYCGRDRAFT_89429</name>
</gene>
<protein>
    <recommendedName>
        <fullName evidence="4">SMP domain-containing protein</fullName>
    </recommendedName>
</protein>
<dbReference type="HOGENOM" id="CLU_644373_0_0_1"/>
<keyword evidence="3" id="KW-1185">Reference proteome</keyword>
<dbReference type="eggNOG" id="ENOG502T25Q">
    <property type="taxonomic scope" value="Eukaryota"/>
</dbReference>
<feature type="region of interest" description="Disordered" evidence="1">
    <location>
        <begin position="323"/>
        <end position="426"/>
    </location>
</feature>
<dbReference type="InParanoid" id="F9X063"/>
<accession>F9X063</accession>
<dbReference type="RefSeq" id="XP_003856314.1">
    <property type="nucleotide sequence ID" value="XM_003856266.1"/>
</dbReference>
<dbReference type="AlphaFoldDB" id="F9X063"/>
<evidence type="ECO:0000313" key="2">
    <source>
        <dbReference type="EMBL" id="EGP91290.1"/>
    </source>
</evidence>
<evidence type="ECO:0000313" key="3">
    <source>
        <dbReference type="Proteomes" id="UP000008062"/>
    </source>
</evidence>
<evidence type="ECO:0000256" key="1">
    <source>
        <dbReference type="SAM" id="MobiDB-lite"/>
    </source>
</evidence>
<name>F9X063_ZYMTI</name>
<feature type="compositionally biased region" description="Polar residues" evidence="1">
    <location>
        <begin position="343"/>
        <end position="364"/>
    </location>
</feature>
<evidence type="ECO:0008006" key="4">
    <source>
        <dbReference type="Google" id="ProtNLM"/>
    </source>
</evidence>
<dbReference type="EMBL" id="CM001196">
    <property type="protein sequence ID" value="EGP91290.1"/>
    <property type="molecule type" value="Genomic_DNA"/>
</dbReference>